<keyword evidence="4" id="KW-0723">Serine/threonine-protein kinase</keyword>
<dbReference type="GO" id="GO:0005524">
    <property type="term" value="F:ATP binding"/>
    <property type="evidence" value="ECO:0007669"/>
    <property type="project" value="UniProtKB-UniRule"/>
</dbReference>
<dbReference type="PANTHER" id="PTHR24346">
    <property type="entry name" value="MAP/MICROTUBULE AFFINITY-REGULATING KINASE"/>
    <property type="match status" value="1"/>
</dbReference>
<evidence type="ECO:0000256" key="1">
    <source>
        <dbReference type="ARBA" id="ARBA00022741"/>
    </source>
</evidence>
<feature type="domain" description="Protein kinase" evidence="5">
    <location>
        <begin position="27"/>
        <end position="296"/>
    </location>
</feature>
<evidence type="ECO:0000259" key="5">
    <source>
        <dbReference type="PROSITE" id="PS50011"/>
    </source>
</evidence>
<evidence type="ECO:0000313" key="7">
    <source>
        <dbReference type="Proteomes" id="UP001230188"/>
    </source>
</evidence>
<dbReference type="GO" id="GO:0004674">
    <property type="term" value="F:protein serine/threonine kinase activity"/>
    <property type="evidence" value="ECO:0007669"/>
    <property type="project" value="UniProtKB-KW"/>
</dbReference>
<name>A0AAD7UDP6_9STRA</name>
<dbReference type="InterPro" id="IPR017441">
    <property type="entry name" value="Protein_kinase_ATP_BS"/>
</dbReference>
<keyword evidence="2 3" id="KW-0067">ATP-binding</keyword>
<dbReference type="Proteomes" id="UP001230188">
    <property type="component" value="Unassembled WGS sequence"/>
</dbReference>
<keyword evidence="7" id="KW-1185">Reference proteome</keyword>
<proteinExistence type="inferred from homology"/>
<feature type="binding site" evidence="3">
    <location>
        <position position="55"/>
    </location>
    <ligand>
        <name>ATP</name>
        <dbReference type="ChEBI" id="CHEBI:30616"/>
    </ligand>
</feature>
<dbReference type="Pfam" id="PF00069">
    <property type="entry name" value="Pkinase"/>
    <property type="match status" value="1"/>
</dbReference>
<dbReference type="PROSITE" id="PS50011">
    <property type="entry name" value="PROTEIN_KINASE_DOM"/>
    <property type="match status" value="1"/>
</dbReference>
<dbReference type="GO" id="GO:0035556">
    <property type="term" value="P:intracellular signal transduction"/>
    <property type="evidence" value="ECO:0007669"/>
    <property type="project" value="TreeGrafter"/>
</dbReference>
<dbReference type="SMART" id="SM00220">
    <property type="entry name" value="S_TKc"/>
    <property type="match status" value="1"/>
</dbReference>
<keyword evidence="4" id="KW-0808">Transferase</keyword>
<dbReference type="PROSITE" id="PS00107">
    <property type="entry name" value="PROTEIN_KINASE_ATP"/>
    <property type="match status" value="1"/>
</dbReference>
<protein>
    <recommendedName>
        <fullName evidence="5">Protein kinase domain-containing protein</fullName>
    </recommendedName>
</protein>
<comment type="similarity">
    <text evidence="4">Belongs to the protein kinase superfamily.</text>
</comment>
<dbReference type="SUPFAM" id="SSF56112">
    <property type="entry name" value="Protein kinase-like (PK-like)"/>
    <property type="match status" value="1"/>
</dbReference>
<evidence type="ECO:0000256" key="3">
    <source>
        <dbReference type="PROSITE-ProRule" id="PRU10141"/>
    </source>
</evidence>
<dbReference type="InterPro" id="IPR011009">
    <property type="entry name" value="Kinase-like_dom_sf"/>
</dbReference>
<evidence type="ECO:0000256" key="4">
    <source>
        <dbReference type="RuleBase" id="RU000304"/>
    </source>
</evidence>
<accession>A0AAD7UDP6</accession>
<evidence type="ECO:0000313" key="6">
    <source>
        <dbReference type="EMBL" id="KAJ8603368.1"/>
    </source>
</evidence>
<dbReference type="GO" id="GO:0005737">
    <property type="term" value="C:cytoplasm"/>
    <property type="evidence" value="ECO:0007669"/>
    <property type="project" value="TreeGrafter"/>
</dbReference>
<dbReference type="InterPro" id="IPR008271">
    <property type="entry name" value="Ser/Thr_kinase_AS"/>
</dbReference>
<dbReference type="InterPro" id="IPR000719">
    <property type="entry name" value="Prot_kinase_dom"/>
</dbReference>
<gene>
    <name evidence="6" type="ORF">CTAYLR_004262</name>
</gene>
<keyword evidence="1 3" id="KW-0547">Nucleotide-binding</keyword>
<dbReference type="EMBL" id="JAQMWT010000356">
    <property type="protein sequence ID" value="KAJ8603368.1"/>
    <property type="molecule type" value="Genomic_DNA"/>
</dbReference>
<reference evidence="6" key="1">
    <citation type="submission" date="2023-01" db="EMBL/GenBank/DDBJ databases">
        <title>Metagenome sequencing of chrysophaentin producing Chrysophaeum taylorii.</title>
        <authorList>
            <person name="Davison J."/>
            <person name="Bewley C."/>
        </authorList>
    </citation>
    <scope>NUCLEOTIDE SEQUENCE</scope>
    <source>
        <strain evidence="6">NIES-1699</strain>
    </source>
</reference>
<evidence type="ECO:0000256" key="2">
    <source>
        <dbReference type="ARBA" id="ARBA00022840"/>
    </source>
</evidence>
<organism evidence="6 7">
    <name type="scientific">Chrysophaeum taylorii</name>
    <dbReference type="NCBI Taxonomy" id="2483200"/>
    <lineage>
        <taxon>Eukaryota</taxon>
        <taxon>Sar</taxon>
        <taxon>Stramenopiles</taxon>
        <taxon>Ochrophyta</taxon>
        <taxon>Pelagophyceae</taxon>
        <taxon>Pelagomonadales</taxon>
        <taxon>Pelagomonadaceae</taxon>
        <taxon>Chrysophaeum</taxon>
    </lineage>
</organism>
<keyword evidence="4" id="KW-0418">Kinase</keyword>
<dbReference type="PANTHER" id="PTHR24346:SF75">
    <property type="entry name" value="AURORA KINASE"/>
    <property type="match status" value="1"/>
</dbReference>
<dbReference type="PROSITE" id="PS00108">
    <property type="entry name" value="PROTEIN_KINASE_ST"/>
    <property type="match status" value="1"/>
</dbReference>
<dbReference type="Gene3D" id="1.10.510.10">
    <property type="entry name" value="Transferase(Phosphotransferase) domain 1"/>
    <property type="match status" value="1"/>
</dbReference>
<comment type="caution">
    <text evidence="6">The sequence shown here is derived from an EMBL/GenBank/DDBJ whole genome shotgun (WGS) entry which is preliminary data.</text>
</comment>
<sequence>MACTDQVSYDSAWRQQRELRWASLAEYRFVRQIGKGTFATVWHAKNHEGREVAIKVVDKKRVDNPDVRKVIRNIRRLNTEVEVMRAVAHEGIVRLFDATQTDTHVFFVLEYSRRGDLFDLLKEFPTGFPASLARSLNRIIALALRHLHARSIAHRDLKPENVLVVDPAAGRVKLCDFGVSVRDQQFCTDFVGSVGFFAPEIAAAGSYDVYAADVWSFGALLLETTKGTRTFDGLWLQAYCFYTKPSVFFDAIRQAVADVSALPWGDESLARLVEGALRLDPRRRDRVDAIVTNRWLELVTESNEILRLTLDEPSRIHPRRNALPTIPSDDPSLFPTLARSQTHAYLPSQRQSDAARDYTFPAMTICHLAASSVVTRGGVQILLSIAFPNIRHLNFHDPNELLYSIIRHASRICIVHSSDARGTQVATTLRRLDYAGLILTVGDSDHVPLAFDGALSSNATQRAIKLELITAWRRKFGLTGLLHAAAP</sequence>
<dbReference type="AlphaFoldDB" id="A0AAD7UDP6"/>